<dbReference type="OrthoDB" id="9803927at2"/>
<evidence type="ECO:0000313" key="4">
    <source>
        <dbReference type="Proteomes" id="UP000031623"/>
    </source>
</evidence>
<dbReference type="InterPro" id="IPR041829">
    <property type="entry name" value="SoxB_N"/>
</dbReference>
<dbReference type="PANTHER" id="PTHR11575:SF42">
    <property type="entry name" value="SULFUR OXIDATION PROTEIN SOXB"/>
    <property type="match status" value="1"/>
</dbReference>
<dbReference type="InterPro" id="IPR030998">
    <property type="entry name" value="Thiosulf_SoxB"/>
</dbReference>
<feature type="domain" description="5'-Nucleotidase C-terminal" evidence="2">
    <location>
        <begin position="409"/>
        <end position="547"/>
    </location>
</feature>
<dbReference type="Proteomes" id="UP000031623">
    <property type="component" value="Chromosome"/>
</dbReference>
<dbReference type="PANTHER" id="PTHR11575">
    <property type="entry name" value="5'-NUCLEOTIDASE-RELATED"/>
    <property type="match status" value="1"/>
</dbReference>
<dbReference type="PROSITE" id="PS51318">
    <property type="entry name" value="TAT"/>
    <property type="match status" value="1"/>
</dbReference>
<name>A0A090AFN9_9GAMM</name>
<dbReference type="GO" id="GO:0009166">
    <property type="term" value="P:nucleotide catabolic process"/>
    <property type="evidence" value="ECO:0007669"/>
    <property type="project" value="InterPro"/>
</dbReference>
<dbReference type="Gene3D" id="6.10.140.570">
    <property type="match status" value="1"/>
</dbReference>
<keyword evidence="4" id="KW-1185">Reference proteome</keyword>
<accession>A0A090AFN9</accession>
<dbReference type="NCBIfam" id="TIGR04486">
    <property type="entry name" value="thiosulf_SoxB"/>
    <property type="match status" value="1"/>
</dbReference>
<dbReference type="InterPro" id="IPR036907">
    <property type="entry name" value="5'-Nucleotdase_C_sf"/>
</dbReference>
<reference evidence="3 4" key="1">
    <citation type="journal article" date="2014" name="ISME J.">
        <title>Ecophysiology of Thioploca ingrica as revealed by the complete genome sequence supplemented with proteomic evidence.</title>
        <authorList>
            <person name="Kojima H."/>
            <person name="Ogura Y."/>
            <person name="Yamamoto N."/>
            <person name="Togashi T."/>
            <person name="Mori H."/>
            <person name="Watanabe T."/>
            <person name="Nemoto F."/>
            <person name="Kurokawa K."/>
            <person name="Hayashi T."/>
            <person name="Fukui M."/>
        </authorList>
    </citation>
    <scope>NUCLEOTIDE SEQUENCE [LARGE SCALE GENOMIC DNA]</scope>
</reference>
<dbReference type="GO" id="GO:0016787">
    <property type="term" value="F:hydrolase activity"/>
    <property type="evidence" value="ECO:0007669"/>
    <property type="project" value="UniProtKB-KW"/>
</dbReference>
<sequence length="587" mass="65185">MSMNRRQFLQVMAIASTNGMLPQSVFAQHHQSTDPYEIPPFGQVRLLHFTDCHAQLLPIYYREPQVNLGLNDRQGKVPHLVGHAFLKQFNIQPNTPAAYAFTHLNYVEAAQKYGKVGGFAHLVTLINRLRETYGREKTLLLDGGDTWQGSGTAYWTRGQDMVGACNRLGVDIMTGHWEFTYSAAEVLANLKQFQGEFLAQNVKVKEEALLAGAAAFNEATGHAFQPYTIRNLSGVRVAVIGQAFPYTPIANPARFIPDWTFGIQETEMQQLVNQIRHQDKPEVVVVLSHNGMDVDLKMASRVVGIDVILGGHTHDGIPQPTEVNNNGGITLVSNAGSNGKFLGVLDFAIRDGQVKAYQYHLLPIFANLLAPDQAMQAYIDKVRAPYLAKLNEKLAVTEQLLYRRGNFNGTFDQLICNALREQQDAQIALSPGFRWGTTLLPGQPITLEAVLNQTGITYPETYVRNMNGQEIKLILEEVGDNLFNNDPYRQQGGDMVRVGGLNYVCDPTQAIHKRISHLTLEDGTALAMNKQYKVAGWATVANQSSGQPIWEVVADYLRAQPTVKLDKINRPELIGVENNPGQVDYSS</sequence>
<evidence type="ECO:0000256" key="1">
    <source>
        <dbReference type="RuleBase" id="RU362119"/>
    </source>
</evidence>
<dbReference type="STRING" id="40754.THII_1577"/>
<evidence type="ECO:0000259" key="2">
    <source>
        <dbReference type="Pfam" id="PF02872"/>
    </source>
</evidence>
<dbReference type="EMBL" id="AP014633">
    <property type="protein sequence ID" value="BAP55874.1"/>
    <property type="molecule type" value="Genomic_DNA"/>
</dbReference>
<keyword evidence="1" id="KW-0547">Nucleotide-binding</keyword>
<dbReference type="InterPro" id="IPR006311">
    <property type="entry name" value="TAT_signal"/>
</dbReference>
<dbReference type="SUPFAM" id="SSF56300">
    <property type="entry name" value="Metallo-dependent phosphatases"/>
    <property type="match status" value="1"/>
</dbReference>
<evidence type="ECO:0000313" key="3">
    <source>
        <dbReference type="EMBL" id="BAP55874.1"/>
    </source>
</evidence>
<dbReference type="Pfam" id="PF02872">
    <property type="entry name" value="5_nucleotid_C"/>
    <property type="match status" value="1"/>
</dbReference>
<dbReference type="InterPro" id="IPR006179">
    <property type="entry name" value="5_nucleotidase/apyrase"/>
</dbReference>
<dbReference type="SUPFAM" id="SSF55816">
    <property type="entry name" value="5'-nucleotidase (syn. UDP-sugar hydrolase), C-terminal domain"/>
    <property type="match status" value="1"/>
</dbReference>
<dbReference type="InterPro" id="IPR008334">
    <property type="entry name" value="5'-Nucleotdase_C"/>
</dbReference>
<proteinExistence type="inferred from homology"/>
<dbReference type="AlphaFoldDB" id="A0A090AFN9"/>
<dbReference type="CDD" id="cd07411">
    <property type="entry name" value="MPP_SoxB_N"/>
    <property type="match status" value="1"/>
</dbReference>
<dbReference type="KEGG" id="tig:THII_1577"/>
<dbReference type="HOGENOM" id="CLU_005854_7_5_6"/>
<dbReference type="GO" id="GO:0030288">
    <property type="term" value="C:outer membrane-bounded periplasmic space"/>
    <property type="evidence" value="ECO:0007669"/>
    <property type="project" value="TreeGrafter"/>
</dbReference>
<dbReference type="PRINTS" id="PR01607">
    <property type="entry name" value="APYRASEFAMLY"/>
</dbReference>
<dbReference type="Gene3D" id="3.60.21.10">
    <property type="match status" value="1"/>
</dbReference>
<organism evidence="3 4">
    <name type="scientific">Thioploca ingrica</name>
    <dbReference type="NCBI Taxonomy" id="40754"/>
    <lineage>
        <taxon>Bacteria</taxon>
        <taxon>Pseudomonadati</taxon>
        <taxon>Pseudomonadota</taxon>
        <taxon>Gammaproteobacteria</taxon>
        <taxon>Thiotrichales</taxon>
        <taxon>Thiotrichaceae</taxon>
        <taxon>Thioploca</taxon>
    </lineage>
</organism>
<dbReference type="Gene3D" id="3.90.780.10">
    <property type="entry name" value="5'-Nucleotidase, C-terminal domain"/>
    <property type="match status" value="1"/>
</dbReference>
<comment type="similarity">
    <text evidence="1">Belongs to the 5'-nucleotidase family.</text>
</comment>
<gene>
    <name evidence="3" type="ORF">THII_1577</name>
</gene>
<protein>
    <submittedName>
        <fullName evidence="3">Sulfur/thiosulfate oxidation protein SoxB</fullName>
    </submittedName>
</protein>
<keyword evidence="1" id="KW-0378">Hydrolase</keyword>
<dbReference type="InterPro" id="IPR029052">
    <property type="entry name" value="Metallo-depent_PP-like"/>
</dbReference>
<dbReference type="GO" id="GO:0000166">
    <property type="term" value="F:nucleotide binding"/>
    <property type="evidence" value="ECO:0007669"/>
    <property type="project" value="UniProtKB-KW"/>
</dbReference>